<dbReference type="UniPathway" id="UPA00070"/>
<proteinExistence type="predicted"/>
<dbReference type="GO" id="GO:0004159">
    <property type="term" value="F:dihydropyrimidine dehydrogenase (NAD+) activity"/>
    <property type="evidence" value="ECO:0007669"/>
    <property type="project" value="UniProtKB-EC"/>
</dbReference>
<dbReference type="InterPro" id="IPR013785">
    <property type="entry name" value="Aldolase_TIM"/>
</dbReference>
<dbReference type="PIRSF" id="PIRSF000164">
    <property type="entry name" value="DHO_oxidase"/>
    <property type="match status" value="1"/>
</dbReference>
<keyword evidence="3" id="KW-0285">Flavoprotein</keyword>
<dbReference type="GO" id="GO:0005737">
    <property type="term" value="C:cytoplasm"/>
    <property type="evidence" value="ECO:0007669"/>
    <property type="project" value="InterPro"/>
</dbReference>
<dbReference type="Gene3D" id="3.20.20.70">
    <property type="entry name" value="Aldolase class I"/>
    <property type="match status" value="1"/>
</dbReference>
<evidence type="ECO:0000313" key="8">
    <source>
        <dbReference type="EMBL" id="MPM36684.1"/>
    </source>
</evidence>
<dbReference type="InterPro" id="IPR050074">
    <property type="entry name" value="DHO_dehydrogenase"/>
</dbReference>
<keyword evidence="5" id="KW-0665">Pyrimidine biosynthesis</keyword>
<dbReference type="PANTHER" id="PTHR48109">
    <property type="entry name" value="DIHYDROOROTATE DEHYDROGENASE (QUINONE), MITOCHONDRIAL-RELATED"/>
    <property type="match status" value="1"/>
</dbReference>
<gene>
    <name evidence="8" type="primary">preA_12</name>
    <name evidence="8" type="ORF">SDC9_83284</name>
</gene>
<dbReference type="AlphaFoldDB" id="A0A644ZFQ3"/>
<evidence type="ECO:0000256" key="6">
    <source>
        <dbReference type="ARBA" id="ARBA00023002"/>
    </source>
</evidence>
<accession>A0A644ZFQ3</accession>
<dbReference type="PANTHER" id="PTHR48109:SF3">
    <property type="entry name" value="SLL0744 PROTEIN"/>
    <property type="match status" value="1"/>
</dbReference>
<evidence type="ECO:0000256" key="1">
    <source>
        <dbReference type="ARBA" id="ARBA00001917"/>
    </source>
</evidence>
<dbReference type="GO" id="GO:0004152">
    <property type="term" value="F:dihydroorotate dehydrogenase activity"/>
    <property type="evidence" value="ECO:0007669"/>
    <property type="project" value="InterPro"/>
</dbReference>
<keyword evidence="4" id="KW-0288">FMN</keyword>
<dbReference type="NCBIfam" id="NF005741">
    <property type="entry name" value="PRK07565.1"/>
    <property type="match status" value="1"/>
</dbReference>
<keyword evidence="6 8" id="KW-0560">Oxidoreductase</keyword>
<comment type="caution">
    <text evidence="8">The sequence shown here is derived from an EMBL/GenBank/DDBJ whole genome shotgun (WGS) entry which is preliminary data.</text>
</comment>
<organism evidence="8">
    <name type="scientific">bioreactor metagenome</name>
    <dbReference type="NCBI Taxonomy" id="1076179"/>
    <lineage>
        <taxon>unclassified sequences</taxon>
        <taxon>metagenomes</taxon>
        <taxon>ecological metagenomes</taxon>
    </lineage>
</organism>
<feature type="domain" description="Dihydroorotate dehydrogenase catalytic" evidence="7">
    <location>
        <begin position="4"/>
        <end position="283"/>
    </location>
</feature>
<dbReference type="EMBL" id="VSSQ01007687">
    <property type="protein sequence ID" value="MPM36684.1"/>
    <property type="molecule type" value="Genomic_DNA"/>
</dbReference>
<name>A0A644ZFQ3_9ZZZZ</name>
<evidence type="ECO:0000256" key="3">
    <source>
        <dbReference type="ARBA" id="ARBA00022630"/>
    </source>
</evidence>
<dbReference type="Pfam" id="PF01180">
    <property type="entry name" value="DHO_dh"/>
    <property type="match status" value="1"/>
</dbReference>
<evidence type="ECO:0000256" key="5">
    <source>
        <dbReference type="ARBA" id="ARBA00022975"/>
    </source>
</evidence>
<evidence type="ECO:0000256" key="4">
    <source>
        <dbReference type="ARBA" id="ARBA00022643"/>
    </source>
</evidence>
<reference evidence="8" key="1">
    <citation type="submission" date="2019-08" db="EMBL/GenBank/DDBJ databases">
        <authorList>
            <person name="Kucharzyk K."/>
            <person name="Murdoch R.W."/>
            <person name="Higgins S."/>
            <person name="Loffler F."/>
        </authorList>
    </citation>
    <scope>NUCLEOTIDE SEQUENCE</scope>
</reference>
<dbReference type="GO" id="GO:0006207">
    <property type="term" value="P:'de novo' pyrimidine nucleobase biosynthetic process"/>
    <property type="evidence" value="ECO:0007669"/>
    <property type="project" value="TreeGrafter"/>
</dbReference>
<dbReference type="InterPro" id="IPR012135">
    <property type="entry name" value="Dihydroorotate_DH_1_2"/>
</dbReference>
<comment type="cofactor">
    <cofactor evidence="1">
        <name>FMN</name>
        <dbReference type="ChEBI" id="CHEBI:58210"/>
    </cofactor>
</comment>
<dbReference type="SUPFAM" id="SSF51395">
    <property type="entry name" value="FMN-linked oxidoreductases"/>
    <property type="match status" value="1"/>
</dbReference>
<dbReference type="EC" id="1.3.1.1" evidence="8"/>
<protein>
    <submittedName>
        <fullName evidence="8">NAD-dependent dihydropyrimidine dehydrogenase subunit PreA</fullName>
        <ecNumber evidence="8">1.3.1.1</ecNumber>
    </submittedName>
</protein>
<evidence type="ECO:0000256" key="2">
    <source>
        <dbReference type="ARBA" id="ARBA00004725"/>
    </source>
</evidence>
<dbReference type="GO" id="GO:0044205">
    <property type="term" value="P:'de novo' UMP biosynthetic process"/>
    <property type="evidence" value="ECO:0007669"/>
    <property type="project" value="UniProtKB-UniPathway"/>
</dbReference>
<evidence type="ECO:0000259" key="7">
    <source>
        <dbReference type="Pfam" id="PF01180"/>
    </source>
</evidence>
<comment type="pathway">
    <text evidence="2">Pyrimidine metabolism; UMP biosynthesis via de novo pathway.</text>
</comment>
<sequence>MVNLQTTFAGLTLKNPFIAASSGLTNSLSKIKELDKAGIGAVVLKSLFEEQIENHTEKLTQISDYPEAADYINAYIQMNHVEKYLDLIRSVKAECTIPVVASINCYKLTRWTDFAKSIEAAGADAIELNVFLLNAGEFGDTYLEESYLNIVKQLKKTVKIPIVVKMAKNIGNLPGLVSKMKSLGTDGIVLFNRFYQLDIDINKMEITAGTVFSNPADFHETLRWTAIVSGRVKDVDILCSTGVHSWEDAIKGILAGASGVQLCSVLYEQGMDVIGNMITCVEEWMEQNNYEQISDFKGKLNYANIASPSLYERVQFMKYFSNYQQ</sequence>
<dbReference type="InterPro" id="IPR005720">
    <property type="entry name" value="Dihydroorotate_DH_cat"/>
</dbReference>